<keyword evidence="3" id="KW-1185">Reference proteome</keyword>
<reference evidence="2 3" key="1">
    <citation type="submission" date="2023-05" db="EMBL/GenBank/DDBJ databases">
        <title>B98-5 Cell Line De Novo Hybrid Assembly: An Optical Mapping Approach.</title>
        <authorList>
            <person name="Kananen K."/>
            <person name="Auerbach J.A."/>
            <person name="Kautto E."/>
            <person name="Blachly J.S."/>
        </authorList>
    </citation>
    <scope>NUCLEOTIDE SEQUENCE [LARGE SCALE GENOMIC DNA]</scope>
    <source>
        <strain evidence="2">B95-8</strain>
        <tissue evidence="2">Cell line</tissue>
    </source>
</reference>
<protein>
    <submittedName>
        <fullName evidence="2">Uncharacterized protein</fullName>
    </submittedName>
</protein>
<gene>
    <name evidence="2" type="ORF">P7K49_029793</name>
</gene>
<evidence type="ECO:0000313" key="3">
    <source>
        <dbReference type="Proteomes" id="UP001266305"/>
    </source>
</evidence>
<feature type="region of interest" description="Disordered" evidence="1">
    <location>
        <begin position="45"/>
        <end position="77"/>
    </location>
</feature>
<dbReference type="Proteomes" id="UP001266305">
    <property type="component" value="Unassembled WGS sequence"/>
</dbReference>
<organism evidence="2 3">
    <name type="scientific">Saguinus oedipus</name>
    <name type="common">Cotton-top tamarin</name>
    <name type="synonym">Oedipomidas oedipus</name>
    <dbReference type="NCBI Taxonomy" id="9490"/>
    <lineage>
        <taxon>Eukaryota</taxon>
        <taxon>Metazoa</taxon>
        <taxon>Chordata</taxon>
        <taxon>Craniata</taxon>
        <taxon>Vertebrata</taxon>
        <taxon>Euteleostomi</taxon>
        <taxon>Mammalia</taxon>
        <taxon>Eutheria</taxon>
        <taxon>Euarchontoglires</taxon>
        <taxon>Primates</taxon>
        <taxon>Haplorrhini</taxon>
        <taxon>Platyrrhini</taxon>
        <taxon>Cebidae</taxon>
        <taxon>Callitrichinae</taxon>
        <taxon>Saguinus</taxon>
    </lineage>
</organism>
<accession>A0ABQ9U8Z5</accession>
<comment type="caution">
    <text evidence="2">The sequence shown here is derived from an EMBL/GenBank/DDBJ whole genome shotgun (WGS) entry which is preliminary data.</text>
</comment>
<evidence type="ECO:0000256" key="1">
    <source>
        <dbReference type="SAM" id="MobiDB-lite"/>
    </source>
</evidence>
<proteinExistence type="predicted"/>
<dbReference type="EMBL" id="JASSZA010000015">
    <property type="protein sequence ID" value="KAK2093264.1"/>
    <property type="molecule type" value="Genomic_DNA"/>
</dbReference>
<sequence>MELNYQRHAQEGKCFQVLAPGVQPGEISHLAGAYGPSQWRCYRRPRAPPIRPSAQSPALRFQGPGSGRVCASSGRPRKAGLARSGAWLALTGSEISGAHICAGPWFQPVTDLDVSLPARDYAGRSWAGQRGKPSWQARSLPL</sequence>
<evidence type="ECO:0000313" key="2">
    <source>
        <dbReference type="EMBL" id="KAK2093264.1"/>
    </source>
</evidence>
<name>A0ABQ9U8Z5_SAGOE</name>